<name>A0ABU0RUI4_9ACTN</name>
<reference evidence="6 7" key="1">
    <citation type="submission" date="2023-07" db="EMBL/GenBank/DDBJ databases">
        <title>Comparative genomics of wheat-associated soil bacteria to identify genetic determinants of phenazine resistance.</title>
        <authorList>
            <person name="Mouncey N."/>
        </authorList>
    </citation>
    <scope>NUCLEOTIDE SEQUENCE [LARGE SCALE GENOMIC DNA]</scope>
    <source>
        <strain evidence="6 7">W2I16</strain>
    </source>
</reference>
<dbReference type="PANTHER" id="PTHR46796">
    <property type="entry name" value="HTH-TYPE TRANSCRIPTIONAL ACTIVATOR RHAS-RELATED"/>
    <property type="match status" value="1"/>
</dbReference>
<evidence type="ECO:0000313" key="6">
    <source>
        <dbReference type="EMBL" id="MDQ0935651.1"/>
    </source>
</evidence>
<organism evidence="6 7">
    <name type="scientific">Streptomyces turgidiscabies</name>
    <dbReference type="NCBI Taxonomy" id="85558"/>
    <lineage>
        <taxon>Bacteria</taxon>
        <taxon>Bacillati</taxon>
        <taxon>Actinomycetota</taxon>
        <taxon>Actinomycetes</taxon>
        <taxon>Kitasatosporales</taxon>
        <taxon>Streptomycetaceae</taxon>
        <taxon>Streptomyces</taxon>
    </lineage>
</organism>
<dbReference type="InterPro" id="IPR035418">
    <property type="entry name" value="AraC-bd_2"/>
</dbReference>
<evidence type="ECO:0000259" key="5">
    <source>
        <dbReference type="PROSITE" id="PS01124"/>
    </source>
</evidence>
<keyword evidence="7" id="KW-1185">Reference proteome</keyword>
<evidence type="ECO:0000313" key="7">
    <source>
        <dbReference type="Proteomes" id="UP001223072"/>
    </source>
</evidence>
<evidence type="ECO:0000256" key="3">
    <source>
        <dbReference type="ARBA" id="ARBA00023163"/>
    </source>
</evidence>
<dbReference type="InterPro" id="IPR018060">
    <property type="entry name" value="HTH_AraC"/>
</dbReference>
<dbReference type="InterPro" id="IPR009057">
    <property type="entry name" value="Homeodomain-like_sf"/>
</dbReference>
<proteinExistence type="predicted"/>
<evidence type="ECO:0000256" key="1">
    <source>
        <dbReference type="ARBA" id="ARBA00023015"/>
    </source>
</evidence>
<dbReference type="Pfam" id="PF14525">
    <property type="entry name" value="AraC_binding_2"/>
    <property type="match status" value="1"/>
</dbReference>
<keyword evidence="3" id="KW-0804">Transcription</keyword>
<comment type="caution">
    <text evidence="6">The sequence shown here is derived from an EMBL/GenBank/DDBJ whole genome shotgun (WGS) entry which is preliminary data.</text>
</comment>
<accession>A0ABU0RUI4</accession>
<dbReference type="InterPro" id="IPR050204">
    <property type="entry name" value="AraC_XylS_family_regulators"/>
</dbReference>
<dbReference type="EMBL" id="JAUSZS010000007">
    <property type="protein sequence ID" value="MDQ0935651.1"/>
    <property type="molecule type" value="Genomic_DNA"/>
</dbReference>
<dbReference type="SMART" id="SM00342">
    <property type="entry name" value="HTH_ARAC"/>
    <property type="match status" value="1"/>
</dbReference>
<gene>
    <name evidence="6" type="ORF">QFZ49_005623</name>
</gene>
<feature type="domain" description="HTH araC/xylS-type" evidence="5">
    <location>
        <begin position="226"/>
        <end position="327"/>
    </location>
</feature>
<protein>
    <submittedName>
        <fullName evidence="6">AraC-like DNA-binding protein</fullName>
    </submittedName>
</protein>
<keyword evidence="1" id="KW-0805">Transcription regulation</keyword>
<keyword evidence="2" id="KW-0238">DNA-binding</keyword>
<dbReference type="Proteomes" id="UP001223072">
    <property type="component" value="Unassembled WGS sequence"/>
</dbReference>
<dbReference type="Gene3D" id="1.10.10.60">
    <property type="entry name" value="Homeodomain-like"/>
    <property type="match status" value="1"/>
</dbReference>
<feature type="region of interest" description="Disordered" evidence="4">
    <location>
        <begin position="1"/>
        <end position="22"/>
    </location>
</feature>
<dbReference type="RefSeq" id="WP_307629179.1">
    <property type="nucleotide sequence ID" value="NZ_JAUSZS010000007.1"/>
</dbReference>
<dbReference type="PRINTS" id="PR00032">
    <property type="entry name" value="HTHARAC"/>
</dbReference>
<dbReference type="InterPro" id="IPR020449">
    <property type="entry name" value="Tscrpt_reg_AraC-type_HTH"/>
</dbReference>
<dbReference type="PANTHER" id="PTHR46796:SF6">
    <property type="entry name" value="ARAC SUBFAMILY"/>
    <property type="match status" value="1"/>
</dbReference>
<evidence type="ECO:0000256" key="2">
    <source>
        <dbReference type="ARBA" id="ARBA00023125"/>
    </source>
</evidence>
<dbReference type="PROSITE" id="PS01124">
    <property type="entry name" value="HTH_ARAC_FAMILY_2"/>
    <property type="match status" value="1"/>
</dbReference>
<dbReference type="Pfam" id="PF12833">
    <property type="entry name" value="HTH_18"/>
    <property type="match status" value="1"/>
</dbReference>
<dbReference type="SUPFAM" id="SSF46689">
    <property type="entry name" value="Homeodomain-like"/>
    <property type="match status" value="1"/>
</dbReference>
<evidence type="ECO:0000256" key="4">
    <source>
        <dbReference type="SAM" id="MobiDB-lite"/>
    </source>
</evidence>
<sequence length="376" mass="41376">MSPDSPTPEPGRQLSGTVYNTDSVPAPQRQTYWREALSQAFAAVDIAVSDEVCSGTIRTSRLGHLQVAAVEGEPLSVRRTPRLIARGEDEYLVVKLLVSGVAMVEQDAREVHLRTGEIVFCDLTRPMRMEFPHPFRTKSLVLPRRLLDLGESDVQRLAATPIRPDTTVGSLLSPFLTQLVDTAETYPSATGEVLAGHIVDLLTVLAGERLHQEVGDTPSAARVLLPRIQVFIDRHLADPDVTPEVIARAHQISVRYLHRLFEAEDITVSRWIQRRRLQECQRELACRDAARRTIAAVARQWGFTSAAHFSRVFRAAYGMSPAEWRDSAVRAPRTPPLPTGVSRVSEATVALRLRSSSLPPARSDVHLAGGAGDTAA</sequence>